<dbReference type="AlphaFoldDB" id="G2EGG1"/>
<protein>
    <recommendedName>
        <fullName evidence="3">Heavy metal-binding domain-containing protein</fullName>
    </recommendedName>
</protein>
<proteinExistence type="predicted"/>
<organism evidence="1 2">
    <name type="scientific">Bizionia argentinensis JUB59</name>
    <dbReference type="NCBI Taxonomy" id="1046627"/>
    <lineage>
        <taxon>Bacteria</taxon>
        <taxon>Pseudomonadati</taxon>
        <taxon>Bacteroidota</taxon>
        <taxon>Flavobacteriia</taxon>
        <taxon>Flavobacteriales</taxon>
        <taxon>Flavobacteriaceae</taxon>
        <taxon>Bizionia</taxon>
    </lineage>
</organism>
<gene>
    <name evidence="1" type="ORF">BZARG_3058</name>
</gene>
<dbReference type="OrthoDB" id="1450304at2"/>
<sequence>MVACRTSLHHGRFNQLNQLNQTQTVLSSNNFAVLGNFKGIATQKIVTGNITNKEGIISRAKAKLHENAREAGIELTGCRTLVNISVDIIETEKRISATISTEIIEFR</sequence>
<dbReference type="InterPro" id="IPR046697">
    <property type="entry name" value="DUF6567"/>
</dbReference>
<dbReference type="eggNOG" id="ENOG503453G">
    <property type="taxonomic scope" value="Bacteria"/>
</dbReference>
<accession>G2EGG1</accession>
<evidence type="ECO:0000313" key="1">
    <source>
        <dbReference type="EMBL" id="EGV42472.2"/>
    </source>
</evidence>
<evidence type="ECO:0000313" key="2">
    <source>
        <dbReference type="Proteomes" id="UP000003730"/>
    </source>
</evidence>
<keyword evidence="2" id="KW-1185">Reference proteome</keyword>
<dbReference type="Proteomes" id="UP000003730">
    <property type="component" value="Unassembled WGS sequence"/>
</dbReference>
<evidence type="ECO:0008006" key="3">
    <source>
        <dbReference type="Google" id="ProtNLM"/>
    </source>
</evidence>
<dbReference type="RefSeq" id="WP_040288742.1">
    <property type="nucleotide sequence ID" value="NZ_AFXZ01000053.1"/>
</dbReference>
<reference evidence="1 2" key="1">
    <citation type="journal article" date="2008" name="Int. J. Syst. Evol. Microbiol.">
        <title>Bizionia argentinensis sp. nov., isolated from surface marine water in Antarctica.</title>
        <authorList>
            <person name="Bercovich A."/>
            <person name="Vazquez S.C."/>
            <person name="Yankilevich P."/>
            <person name="Coria S.H."/>
            <person name="Foti M."/>
            <person name="Hernandez E."/>
            <person name="Vidal A."/>
            <person name="Ruberto L."/>
            <person name="Melo C."/>
            <person name="Marenssi S."/>
            <person name="Criscuolo M."/>
            <person name="Memoli M."/>
            <person name="Arguelles M."/>
            <person name="Mac Cormack W.P."/>
        </authorList>
    </citation>
    <scope>NUCLEOTIDE SEQUENCE [LARGE SCALE GENOMIC DNA]</scope>
    <source>
        <strain evidence="1 2">JUB59</strain>
    </source>
</reference>
<name>G2EGG1_9FLAO</name>
<comment type="caution">
    <text evidence="1">The sequence shown here is derived from an EMBL/GenBank/DDBJ whole genome shotgun (WGS) entry which is preliminary data.</text>
</comment>
<dbReference type="Pfam" id="PF20205">
    <property type="entry name" value="DUF6567"/>
    <property type="match status" value="1"/>
</dbReference>
<dbReference type="EMBL" id="AFXZ01000053">
    <property type="protein sequence ID" value="EGV42472.2"/>
    <property type="molecule type" value="Genomic_DNA"/>
</dbReference>